<dbReference type="InterPro" id="IPR029044">
    <property type="entry name" value="Nucleotide-diphossugar_trans"/>
</dbReference>
<protein>
    <submittedName>
        <fullName evidence="2">Molybdopterin-guanine dinucleotide biosynthesis protein A</fullName>
    </submittedName>
</protein>
<dbReference type="EMBL" id="CP003696">
    <property type="protein sequence ID" value="AGP31564.1"/>
    <property type="molecule type" value="Genomic_DNA"/>
</dbReference>
<dbReference type="RefSeq" id="WP_020441918.1">
    <property type="nucleotide sequence ID" value="NC_021663.1"/>
</dbReference>
<proteinExistence type="predicted"/>
<feature type="domain" description="MobA-like NTP transferase" evidence="1">
    <location>
        <begin position="3"/>
        <end position="156"/>
    </location>
</feature>
<gene>
    <name evidence="2" type="ORF">A606_09625</name>
</gene>
<dbReference type="Proteomes" id="UP000014809">
    <property type="component" value="Chromosome"/>
</dbReference>
<dbReference type="InterPro" id="IPR025877">
    <property type="entry name" value="MobA-like_NTP_Trfase"/>
</dbReference>
<dbReference type="eggNOG" id="COG0746">
    <property type="taxonomic scope" value="Bacteria"/>
</dbReference>
<accession>S4XG60</accession>
<dbReference type="STRING" id="1200352.A606_09625"/>
<reference evidence="2 3" key="1">
    <citation type="submission" date="2012-06" db="EMBL/GenBank/DDBJ databases">
        <title>Complete genome sequence of Corynebacterium terpenotabidum Y-11 (=DSM 44721).</title>
        <authorList>
            <person name="Ruckert C."/>
            <person name="Albersmeier A."/>
            <person name="Al-Dilaimi A."/>
            <person name="Szczepanowski R."/>
            <person name="Kalinowski J."/>
        </authorList>
    </citation>
    <scope>NUCLEOTIDE SEQUENCE [LARGE SCALE GENOMIC DNA]</scope>
    <source>
        <strain evidence="2 3">Y-11</strain>
    </source>
</reference>
<keyword evidence="3" id="KW-1185">Reference proteome</keyword>
<dbReference type="HOGENOM" id="CLU_055597_1_1_11"/>
<organism evidence="2 3">
    <name type="scientific">Corynebacterium terpenotabidum Y-11</name>
    <dbReference type="NCBI Taxonomy" id="1200352"/>
    <lineage>
        <taxon>Bacteria</taxon>
        <taxon>Bacillati</taxon>
        <taxon>Actinomycetota</taxon>
        <taxon>Actinomycetes</taxon>
        <taxon>Mycobacteriales</taxon>
        <taxon>Corynebacteriaceae</taxon>
        <taxon>Corynebacterium</taxon>
    </lineage>
</organism>
<evidence type="ECO:0000313" key="2">
    <source>
        <dbReference type="EMBL" id="AGP31564.1"/>
    </source>
</evidence>
<dbReference type="Pfam" id="PF12804">
    <property type="entry name" value="NTP_transf_3"/>
    <property type="match status" value="1"/>
</dbReference>
<dbReference type="SUPFAM" id="SSF53448">
    <property type="entry name" value="Nucleotide-diphospho-sugar transferases"/>
    <property type="match status" value="1"/>
</dbReference>
<sequence length="186" mass="19193">MYALIIAGGRGERVAESAPEPVPVKPLLEDATGRRLIDRAVDACRDAELLVVVAGEMDLPEGVVRVREDPPLAGPAAGIAAGVAALPGDDTDDTDVLVIPADLADPAAVVASLTAPGVITAGGRLQPMLFRAPLPALRDACAGDLTDAPVMRILRHLDLPAIDLPEALVADIDTWADAVAHGYGRH</sequence>
<dbReference type="Gene3D" id="3.90.550.10">
    <property type="entry name" value="Spore Coat Polysaccharide Biosynthesis Protein SpsA, Chain A"/>
    <property type="match status" value="1"/>
</dbReference>
<dbReference type="AlphaFoldDB" id="S4XG60"/>
<evidence type="ECO:0000259" key="1">
    <source>
        <dbReference type="Pfam" id="PF12804"/>
    </source>
</evidence>
<dbReference type="PATRIC" id="fig|1200352.3.peg.1959"/>
<dbReference type="KEGG" id="cter:A606_09625"/>
<dbReference type="OrthoDB" id="4408226at2"/>
<name>S4XG60_9CORY</name>
<dbReference type="GO" id="GO:0016779">
    <property type="term" value="F:nucleotidyltransferase activity"/>
    <property type="evidence" value="ECO:0007669"/>
    <property type="project" value="UniProtKB-ARBA"/>
</dbReference>
<evidence type="ECO:0000313" key="3">
    <source>
        <dbReference type="Proteomes" id="UP000014809"/>
    </source>
</evidence>